<dbReference type="FunFam" id="3.40.190.10:FF:000054">
    <property type="entry name" value="Glutamate receptor"/>
    <property type="match status" value="1"/>
</dbReference>
<protein>
    <recommendedName>
        <fullName evidence="13">Glutamate receptor</fullName>
    </recommendedName>
</protein>
<dbReference type="PIRSF" id="PIRSF037090">
    <property type="entry name" value="Iontro_Glu-like_rcpt_pln"/>
    <property type="match status" value="1"/>
</dbReference>
<evidence type="ECO:0000256" key="10">
    <source>
        <dbReference type="ARBA" id="ARBA00023180"/>
    </source>
</evidence>
<evidence type="ECO:0000256" key="6">
    <source>
        <dbReference type="ARBA" id="ARBA00022989"/>
    </source>
</evidence>
<evidence type="ECO:0000256" key="14">
    <source>
        <dbReference type="PIRSR" id="PIRSR037090-50"/>
    </source>
</evidence>
<accession>A0AAE1YFM2</accession>
<evidence type="ECO:0000256" key="5">
    <source>
        <dbReference type="ARBA" id="ARBA00022729"/>
    </source>
</evidence>
<dbReference type="EMBL" id="JACGWO010000004">
    <property type="protein sequence ID" value="KAK4428986.1"/>
    <property type="molecule type" value="Genomic_DNA"/>
</dbReference>
<name>A0AAE1YFM2_9LAMI</name>
<dbReference type="InterPro" id="IPR044440">
    <property type="entry name" value="GABAb_receptor_plant_PBP1"/>
</dbReference>
<keyword evidence="19" id="KW-1185">Reference proteome</keyword>
<dbReference type="PANTHER" id="PTHR18966">
    <property type="entry name" value="IONOTROPIC GLUTAMATE RECEPTOR"/>
    <property type="match status" value="1"/>
</dbReference>
<dbReference type="SUPFAM" id="SSF53822">
    <property type="entry name" value="Periplasmic binding protein-like I"/>
    <property type="match status" value="1"/>
</dbReference>
<comment type="similarity">
    <text evidence="2 13">Belongs to the glutamate-gated ion channel (TC 1.A.10.1) family.</text>
</comment>
<keyword evidence="12 13" id="KW-0407">Ion channel</keyword>
<dbReference type="InterPro" id="IPR001638">
    <property type="entry name" value="Solute-binding_3/MltF_N"/>
</dbReference>
<evidence type="ECO:0000313" key="19">
    <source>
        <dbReference type="Proteomes" id="UP001293254"/>
    </source>
</evidence>
<evidence type="ECO:0000256" key="2">
    <source>
        <dbReference type="ARBA" id="ARBA00008685"/>
    </source>
</evidence>
<feature type="transmembrane region" description="Helical" evidence="15">
    <location>
        <begin position="591"/>
        <end position="608"/>
    </location>
</feature>
<evidence type="ECO:0000256" key="3">
    <source>
        <dbReference type="ARBA" id="ARBA00022448"/>
    </source>
</evidence>
<feature type="transmembrane region" description="Helical" evidence="15">
    <location>
        <begin position="797"/>
        <end position="818"/>
    </location>
</feature>
<feature type="signal peptide" evidence="16">
    <location>
        <begin position="1"/>
        <end position="19"/>
    </location>
</feature>
<sequence length="862" mass="95905">MNIQQLLQLFLFFFFCCYCFVVPTLVESKTTSSVRKECRQKHQHRATMSIGVVIDESCRVGKEQKIAMELAVGDFRHCLNLVLHPKDSHGSSARAASAAIDLISHNQVDAILGTVTHQEAALLSELKTLMARSIPIISLSPVALPPQEIVPKLPSFIQITSPITYQMQCIAAIVGRFGWRNVVLIYEQESSFSEDSGLFTLLSGSLGAVDSSIEHRLAFPRVSSMLDPKAFIEEELKKLRSRSVRIFVVAPSSLDFAVILFEKAKGLGMMTKGYVWIVSDEIANLLDSVDSSVILNMQGVLGLKTDFLDTTDYYKEFKSKFRRKYKAKYPTEEENSTPSVYAFRAYDAVLALVKAFQTSAGKKINSTELMHRLSLSDFQGLSGEIRFKNGLLSHKPVFRIVNVIGKSYREVALWSPEFGFLEDLVGLERKRTIALGSGLTGELISSIYWRGGERTVPKGWTIGSHEKPLRVGVPAKGAFNQFVKVAYDQGQNQTRISGFSIEVFEAAVKQLPYNLHYVFVPYYGSYDEMVAQVHNKSLDAAVGDTEIMADRYVYAEFSQPYIESGLVMVVTVKPGVKESRFIALSPFSKTMWIQLAGLSMSTGAIIWLRENIKNSASKLVLAAWICIVFVVGASFTAVLSSMMTVPRLQPSILDIDYLRNTNAVVGCNGNSFIVRYLIDVLHFKPDNVRKIYSINDYPRAFETGEIKAAFFVAPHAKVFLAEYCKGYTISGPSFKLGGFGFVFPKGSPLAVDISEAILKVTQSGRINTLEKNMLYLSNCTSSTGSDDMKLGPETFSGLFQVLGGIIGVAFFVSVVRLVRTKRINIHDLVQRVQLLKRICMQALIVLSECCIRFRWCLEGSQS</sequence>
<proteinExistence type="inferred from homology"/>
<organism evidence="18 19">
    <name type="scientific">Sesamum alatum</name>
    <dbReference type="NCBI Taxonomy" id="300844"/>
    <lineage>
        <taxon>Eukaryota</taxon>
        <taxon>Viridiplantae</taxon>
        <taxon>Streptophyta</taxon>
        <taxon>Embryophyta</taxon>
        <taxon>Tracheophyta</taxon>
        <taxon>Spermatophyta</taxon>
        <taxon>Magnoliopsida</taxon>
        <taxon>eudicotyledons</taxon>
        <taxon>Gunneridae</taxon>
        <taxon>Pentapetalae</taxon>
        <taxon>asterids</taxon>
        <taxon>lamiids</taxon>
        <taxon>Lamiales</taxon>
        <taxon>Pedaliaceae</taxon>
        <taxon>Sesamum</taxon>
    </lineage>
</organism>
<evidence type="ECO:0000256" key="13">
    <source>
        <dbReference type="PIRNR" id="PIRNR037090"/>
    </source>
</evidence>
<evidence type="ECO:0000256" key="9">
    <source>
        <dbReference type="ARBA" id="ARBA00023170"/>
    </source>
</evidence>
<keyword evidence="14" id="KW-1015">Disulfide bond</keyword>
<dbReference type="GO" id="GO:0015276">
    <property type="term" value="F:ligand-gated monoatomic ion channel activity"/>
    <property type="evidence" value="ECO:0007669"/>
    <property type="project" value="InterPro"/>
</dbReference>
<dbReference type="Pfam" id="PF00497">
    <property type="entry name" value="SBP_bac_3"/>
    <property type="match status" value="1"/>
</dbReference>
<evidence type="ECO:0000256" key="16">
    <source>
        <dbReference type="SAM" id="SignalP"/>
    </source>
</evidence>
<keyword evidence="7 13" id="KW-0406">Ion transport</keyword>
<evidence type="ECO:0000256" key="11">
    <source>
        <dbReference type="ARBA" id="ARBA00023286"/>
    </source>
</evidence>
<evidence type="ECO:0000259" key="17">
    <source>
        <dbReference type="SMART" id="SM00079"/>
    </source>
</evidence>
<comment type="caution">
    <text evidence="18">The sequence shown here is derived from an EMBL/GenBank/DDBJ whole genome shotgun (WGS) entry which is preliminary data.</text>
</comment>
<dbReference type="Gene3D" id="3.40.50.2300">
    <property type="match status" value="3"/>
</dbReference>
<evidence type="ECO:0000256" key="15">
    <source>
        <dbReference type="SAM" id="Phobius"/>
    </source>
</evidence>
<dbReference type="CDD" id="cd19990">
    <property type="entry name" value="PBP1_GABAb_receptor_plant"/>
    <property type="match status" value="1"/>
</dbReference>
<dbReference type="InterPro" id="IPR001320">
    <property type="entry name" value="Iontro_rcpt_C"/>
</dbReference>
<keyword evidence="3 13" id="KW-0813">Transport</keyword>
<evidence type="ECO:0000256" key="7">
    <source>
        <dbReference type="ARBA" id="ARBA00023065"/>
    </source>
</evidence>
<dbReference type="Gene3D" id="3.40.190.10">
    <property type="entry name" value="Periplasmic binding protein-like II"/>
    <property type="match status" value="2"/>
</dbReference>
<feature type="chain" id="PRO_5042112739" description="Glutamate receptor" evidence="16">
    <location>
        <begin position="20"/>
        <end position="862"/>
    </location>
</feature>
<feature type="transmembrane region" description="Helical" evidence="15">
    <location>
        <begin position="620"/>
        <end position="643"/>
    </location>
</feature>
<keyword evidence="4 15" id="KW-0812">Transmembrane</keyword>
<evidence type="ECO:0000256" key="4">
    <source>
        <dbReference type="ARBA" id="ARBA00022692"/>
    </source>
</evidence>
<dbReference type="InterPro" id="IPR028082">
    <property type="entry name" value="Peripla_BP_I"/>
</dbReference>
<gene>
    <name evidence="18" type="ORF">Salat_1198600</name>
</gene>
<dbReference type="InterPro" id="IPR015683">
    <property type="entry name" value="Ionotropic_Glu_rcpt"/>
</dbReference>
<keyword evidence="8 13" id="KW-0472">Membrane</keyword>
<feature type="domain" description="Ionotropic glutamate receptor C-terminal" evidence="17">
    <location>
        <begin position="468"/>
        <end position="776"/>
    </location>
</feature>
<keyword evidence="5 16" id="KW-0732">Signal</keyword>
<keyword evidence="11 13" id="KW-1071">Ligand-gated ion channel</keyword>
<reference evidence="18" key="1">
    <citation type="submission" date="2020-06" db="EMBL/GenBank/DDBJ databases">
        <authorList>
            <person name="Li T."/>
            <person name="Hu X."/>
            <person name="Zhang T."/>
            <person name="Song X."/>
            <person name="Zhang H."/>
            <person name="Dai N."/>
            <person name="Sheng W."/>
            <person name="Hou X."/>
            <person name="Wei L."/>
        </authorList>
    </citation>
    <scope>NUCLEOTIDE SEQUENCE</scope>
    <source>
        <strain evidence="18">3651</strain>
        <tissue evidence="18">Leaf</tissue>
    </source>
</reference>
<dbReference type="SUPFAM" id="SSF53850">
    <property type="entry name" value="Periplasmic binding protein-like II"/>
    <property type="match status" value="1"/>
</dbReference>
<keyword evidence="6 15" id="KW-1133">Transmembrane helix</keyword>
<dbReference type="Proteomes" id="UP001293254">
    <property type="component" value="Unassembled WGS sequence"/>
</dbReference>
<evidence type="ECO:0000313" key="18">
    <source>
        <dbReference type="EMBL" id="KAK4428986.1"/>
    </source>
</evidence>
<dbReference type="FunFam" id="3.40.50.2300:FF:000188">
    <property type="entry name" value="Glutamate receptor"/>
    <property type="match status" value="1"/>
</dbReference>
<comment type="subcellular location">
    <subcellularLocation>
        <location evidence="1">Membrane</location>
        <topology evidence="1">Multi-pass membrane protein</topology>
    </subcellularLocation>
</comment>
<evidence type="ECO:0000256" key="8">
    <source>
        <dbReference type="ARBA" id="ARBA00023136"/>
    </source>
</evidence>
<keyword evidence="9 13" id="KW-0675">Receptor</keyword>
<evidence type="ECO:0000256" key="12">
    <source>
        <dbReference type="ARBA" id="ARBA00023303"/>
    </source>
</evidence>
<evidence type="ECO:0000256" key="1">
    <source>
        <dbReference type="ARBA" id="ARBA00004141"/>
    </source>
</evidence>
<dbReference type="CDD" id="cd13686">
    <property type="entry name" value="GluR_Plant"/>
    <property type="match status" value="1"/>
</dbReference>
<dbReference type="GO" id="GO:0016020">
    <property type="term" value="C:membrane"/>
    <property type="evidence" value="ECO:0007669"/>
    <property type="project" value="UniProtKB-SubCell"/>
</dbReference>
<dbReference type="SMART" id="SM00079">
    <property type="entry name" value="PBPe"/>
    <property type="match status" value="1"/>
</dbReference>
<dbReference type="AlphaFoldDB" id="A0AAE1YFM2"/>
<keyword evidence="10" id="KW-0325">Glycoprotein</keyword>
<dbReference type="InterPro" id="IPR017103">
    <property type="entry name" value="Iontropic_Glu_rcpt_pln"/>
</dbReference>
<comment type="function">
    <text evidence="13">Glutamate-gated receptor that probably acts as non-selective cation channel.</text>
</comment>
<dbReference type="InterPro" id="IPR001828">
    <property type="entry name" value="ANF_lig-bd_rcpt"/>
</dbReference>
<dbReference type="Pfam" id="PF01094">
    <property type="entry name" value="ANF_receptor"/>
    <property type="match status" value="1"/>
</dbReference>
<feature type="disulfide bond" evidence="14">
    <location>
        <begin position="724"/>
        <end position="779"/>
    </location>
</feature>
<reference evidence="18" key="2">
    <citation type="journal article" date="2024" name="Plant">
        <title>Genomic evolution and insights into agronomic trait innovations of Sesamum species.</title>
        <authorList>
            <person name="Miao H."/>
            <person name="Wang L."/>
            <person name="Qu L."/>
            <person name="Liu H."/>
            <person name="Sun Y."/>
            <person name="Le M."/>
            <person name="Wang Q."/>
            <person name="Wei S."/>
            <person name="Zheng Y."/>
            <person name="Lin W."/>
            <person name="Duan Y."/>
            <person name="Cao H."/>
            <person name="Xiong S."/>
            <person name="Wang X."/>
            <person name="Wei L."/>
            <person name="Li C."/>
            <person name="Ma Q."/>
            <person name="Ju M."/>
            <person name="Zhao R."/>
            <person name="Li G."/>
            <person name="Mu C."/>
            <person name="Tian Q."/>
            <person name="Mei H."/>
            <person name="Zhang T."/>
            <person name="Gao T."/>
            <person name="Zhang H."/>
        </authorList>
    </citation>
    <scope>NUCLEOTIDE SEQUENCE</scope>
    <source>
        <strain evidence="18">3651</strain>
    </source>
</reference>